<proteinExistence type="predicted"/>
<gene>
    <name evidence="2" type="primary">mdoH_3</name>
    <name evidence="2" type="ORF">NCTC12420_02886</name>
</gene>
<name>A0A379XRE8_SALER</name>
<dbReference type="Proteomes" id="UP000254220">
    <property type="component" value="Unassembled WGS sequence"/>
</dbReference>
<sequence>MKSCRQNLLDELKRDRRWCHGNLMNFRLFLVKGMHPVHRAVFLTGVMSYLSAPLWFMFLALSTALQVVHALTEPQYFLQPRQLFPVWAAVASGTGNCAVCVNHGAAIPAEAAQYYADLV</sequence>
<evidence type="ECO:0000313" key="3">
    <source>
        <dbReference type="Proteomes" id="UP000254220"/>
    </source>
</evidence>
<dbReference type="EMBL" id="UGYB01000001">
    <property type="protein sequence ID" value="SUI03096.1"/>
    <property type="molecule type" value="Genomic_DNA"/>
</dbReference>
<organism evidence="2 3">
    <name type="scientific">Salmonella enterica subsp. indica</name>
    <dbReference type="NCBI Taxonomy" id="59207"/>
    <lineage>
        <taxon>Bacteria</taxon>
        <taxon>Pseudomonadati</taxon>
        <taxon>Pseudomonadota</taxon>
        <taxon>Gammaproteobacteria</taxon>
        <taxon>Enterobacterales</taxon>
        <taxon>Enterobacteriaceae</taxon>
        <taxon>Salmonella</taxon>
    </lineage>
</organism>
<reference evidence="2 3" key="1">
    <citation type="submission" date="2018-06" db="EMBL/GenBank/DDBJ databases">
        <authorList>
            <consortium name="Pathogen Informatics"/>
            <person name="Doyle S."/>
        </authorList>
    </citation>
    <scope>NUCLEOTIDE SEQUENCE [LARGE SCALE GENOMIC DNA]</scope>
    <source>
        <strain evidence="2 3">NCTC12420</strain>
    </source>
</reference>
<keyword evidence="1" id="KW-1133">Transmembrane helix</keyword>
<feature type="transmembrane region" description="Helical" evidence="1">
    <location>
        <begin position="52"/>
        <end position="72"/>
    </location>
</feature>
<keyword evidence="1" id="KW-0812">Transmembrane</keyword>
<dbReference type="GO" id="GO:0016757">
    <property type="term" value="F:glycosyltransferase activity"/>
    <property type="evidence" value="ECO:0007669"/>
    <property type="project" value="UniProtKB-KW"/>
</dbReference>
<keyword evidence="1" id="KW-0472">Membrane</keyword>
<dbReference type="EC" id="2.4.1.-" evidence="2"/>
<dbReference type="AlphaFoldDB" id="A0A379XRE8"/>
<accession>A0A379XRE8</accession>
<keyword evidence="2" id="KW-0808">Transferase</keyword>
<evidence type="ECO:0000256" key="1">
    <source>
        <dbReference type="SAM" id="Phobius"/>
    </source>
</evidence>
<protein>
    <submittedName>
        <fullName evidence="2">Glucosyltransferase MdoH</fullName>
        <ecNumber evidence="2">2.4.1.-</ecNumber>
    </submittedName>
</protein>
<keyword evidence="2" id="KW-0328">Glycosyltransferase</keyword>
<evidence type="ECO:0000313" key="2">
    <source>
        <dbReference type="EMBL" id="SUI03096.1"/>
    </source>
</evidence>